<name>A0A9W6XFQ0_9STRA</name>
<evidence type="ECO:0000256" key="1">
    <source>
        <dbReference type="SAM" id="MobiDB-lite"/>
    </source>
</evidence>
<evidence type="ECO:0000313" key="2">
    <source>
        <dbReference type="EMBL" id="GMF37639.1"/>
    </source>
</evidence>
<protein>
    <submittedName>
        <fullName evidence="2">Unnamed protein product</fullName>
    </submittedName>
</protein>
<sequence length="145" mass="15824">MATLGARLTFVPSTAASHAQHEPLGLLRLQRPKFLKQLARSEPAARDETHPSANCLRFLLKRVGVCGLSTAKPPGRFRADLSPEQQASSETLRVCGSMPLWSSTALVTCDAQLDDRKCTVERQRRPASAGSTTLRPTPFWDVQAA</sequence>
<keyword evidence="3" id="KW-1185">Reference proteome</keyword>
<gene>
    <name evidence="2" type="ORF">Pfra01_001059800</name>
</gene>
<reference evidence="2" key="1">
    <citation type="submission" date="2023-04" db="EMBL/GenBank/DDBJ databases">
        <title>Phytophthora fragariaefolia NBRC 109709.</title>
        <authorList>
            <person name="Ichikawa N."/>
            <person name="Sato H."/>
            <person name="Tonouchi N."/>
        </authorList>
    </citation>
    <scope>NUCLEOTIDE SEQUENCE</scope>
    <source>
        <strain evidence="2">NBRC 109709</strain>
    </source>
</reference>
<dbReference type="Proteomes" id="UP001165121">
    <property type="component" value="Unassembled WGS sequence"/>
</dbReference>
<feature type="region of interest" description="Disordered" evidence="1">
    <location>
        <begin position="123"/>
        <end position="145"/>
    </location>
</feature>
<evidence type="ECO:0000313" key="3">
    <source>
        <dbReference type="Proteomes" id="UP001165121"/>
    </source>
</evidence>
<dbReference type="AlphaFoldDB" id="A0A9W6XFQ0"/>
<proteinExistence type="predicted"/>
<accession>A0A9W6XFQ0</accession>
<organism evidence="2 3">
    <name type="scientific">Phytophthora fragariaefolia</name>
    <dbReference type="NCBI Taxonomy" id="1490495"/>
    <lineage>
        <taxon>Eukaryota</taxon>
        <taxon>Sar</taxon>
        <taxon>Stramenopiles</taxon>
        <taxon>Oomycota</taxon>
        <taxon>Peronosporomycetes</taxon>
        <taxon>Peronosporales</taxon>
        <taxon>Peronosporaceae</taxon>
        <taxon>Phytophthora</taxon>
    </lineage>
</organism>
<comment type="caution">
    <text evidence="2">The sequence shown here is derived from an EMBL/GenBank/DDBJ whole genome shotgun (WGS) entry which is preliminary data.</text>
</comment>
<dbReference type="EMBL" id="BSXT01001032">
    <property type="protein sequence ID" value="GMF37639.1"/>
    <property type="molecule type" value="Genomic_DNA"/>
</dbReference>